<dbReference type="InterPro" id="IPR023393">
    <property type="entry name" value="START-like_dom_sf"/>
</dbReference>
<proteinExistence type="predicted"/>
<evidence type="ECO:0000313" key="3">
    <source>
        <dbReference type="EMBL" id="HIU93809.1"/>
    </source>
</evidence>
<dbReference type="Proteomes" id="UP000824128">
    <property type="component" value="Unassembled WGS sequence"/>
</dbReference>
<organism evidence="3 4">
    <name type="scientific">Candidatus Aphodomorpha intestinavium</name>
    <dbReference type="NCBI Taxonomy" id="2840672"/>
    <lineage>
        <taxon>Bacteria</taxon>
        <taxon>Bacillati</taxon>
        <taxon>Bacillota</taxon>
        <taxon>Clostridia</taxon>
        <taxon>Eubacteriales</taxon>
        <taxon>Candidatus Aphodomorpha</taxon>
    </lineage>
</organism>
<dbReference type="EMBL" id="DVNZ01000049">
    <property type="protein sequence ID" value="HIU93809.1"/>
    <property type="molecule type" value="Genomic_DNA"/>
</dbReference>
<keyword evidence="2" id="KW-0732">Signal</keyword>
<sequence length="153" mass="17540">MPVSRICAFLPFDAAAVWAAVTDLTDTAWRSDLAGVETLPDGRFVEYARGGAATEFTVTACVPCRRWEFDLKNRNLTGHWTGLFEPETGGVRITFVERIALRRRWMTPLAALYLWRRQRRYLDDLRKKLARTGAPAPGVCQRRREEEHGTETR</sequence>
<gene>
    <name evidence="3" type="ORF">IAD24_01500</name>
</gene>
<accession>A0A9D1N2A8</accession>
<protein>
    <submittedName>
        <fullName evidence="3">SRPBCC family protein</fullName>
    </submittedName>
</protein>
<reference evidence="3" key="1">
    <citation type="submission" date="2020-10" db="EMBL/GenBank/DDBJ databases">
        <authorList>
            <person name="Gilroy R."/>
        </authorList>
    </citation>
    <scope>NUCLEOTIDE SEQUENCE</scope>
    <source>
        <strain evidence="3">ChiGjej2B2-16831</strain>
    </source>
</reference>
<name>A0A9D1N2A8_9FIRM</name>
<dbReference type="Gene3D" id="3.30.530.20">
    <property type="match status" value="1"/>
</dbReference>
<dbReference type="SUPFAM" id="SSF55961">
    <property type="entry name" value="Bet v1-like"/>
    <property type="match status" value="1"/>
</dbReference>
<feature type="region of interest" description="Disordered" evidence="1">
    <location>
        <begin position="133"/>
        <end position="153"/>
    </location>
</feature>
<evidence type="ECO:0000313" key="4">
    <source>
        <dbReference type="Proteomes" id="UP000824128"/>
    </source>
</evidence>
<feature type="chain" id="PRO_5039066911" evidence="2">
    <location>
        <begin position="20"/>
        <end position="153"/>
    </location>
</feature>
<feature type="compositionally biased region" description="Basic and acidic residues" evidence="1">
    <location>
        <begin position="142"/>
        <end position="153"/>
    </location>
</feature>
<dbReference type="Pfam" id="PF10604">
    <property type="entry name" value="Polyketide_cyc2"/>
    <property type="match status" value="1"/>
</dbReference>
<evidence type="ECO:0000256" key="1">
    <source>
        <dbReference type="SAM" id="MobiDB-lite"/>
    </source>
</evidence>
<reference evidence="3" key="2">
    <citation type="journal article" date="2021" name="PeerJ">
        <title>Extensive microbial diversity within the chicken gut microbiome revealed by metagenomics and culture.</title>
        <authorList>
            <person name="Gilroy R."/>
            <person name="Ravi A."/>
            <person name="Getino M."/>
            <person name="Pursley I."/>
            <person name="Horton D.L."/>
            <person name="Alikhan N.F."/>
            <person name="Baker D."/>
            <person name="Gharbi K."/>
            <person name="Hall N."/>
            <person name="Watson M."/>
            <person name="Adriaenssens E.M."/>
            <person name="Foster-Nyarko E."/>
            <person name="Jarju S."/>
            <person name="Secka A."/>
            <person name="Antonio M."/>
            <person name="Oren A."/>
            <person name="Chaudhuri R.R."/>
            <person name="La Ragione R."/>
            <person name="Hildebrand F."/>
            <person name="Pallen M.J."/>
        </authorList>
    </citation>
    <scope>NUCLEOTIDE SEQUENCE</scope>
    <source>
        <strain evidence="3">ChiGjej2B2-16831</strain>
    </source>
</reference>
<comment type="caution">
    <text evidence="3">The sequence shown here is derived from an EMBL/GenBank/DDBJ whole genome shotgun (WGS) entry which is preliminary data.</text>
</comment>
<evidence type="ECO:0000256" key="2">
    <source>
        <dbReference type="SAM" id="SignalP"/>
    </source>
</evidence>
<dbReference type="AlphaFoldDB" id="A0A9D1N2A8"/>
<feature type="signal peptide" evidence="2">
    <location>
        <begin position="1"/>
        <end position="19"/>
    </location>
</feature>
<dbReference type="InterPro" id="IPR019587">
    <property type="entry name" value="Polyketide_cyclase/dehydratase"/>
</dbReference>